<feature type="domain" description="RGS" evidence="3">
    <location>
        <begin position="438"/>
        <end position="640"/>
    </location>
</feature>
<sequence>MMEVSDIKPQTNPNILHEVILNKFNRTTSGRIYEKDLKDIFAMLIISLDLKKDSMPETSGKDANSSRIKFMQFSKKYAYSFLLSTAIEKMSHLKIEIESSKTVTSISYNFKPEVALSLIIQFYRAKLLHSPADRTREEPKPVVALQPTPKGLSIVQAFCVKQGLKKANLPDILLQPEFNSMRLFNFERDPISDKVVYSKSLVHLLFGRLLGPRPNIWSPTNKPDKVHVQKEGYFECEKFESQPGDFASLSESDSSSNGSGSGSGFGLGPDKGFSFSSYQKSSSDFDSEPRSTSVSTEEILSPFHHRYFENPKSDAHMQYYVSSVGVRLMRDKILVAHGQTEYHVSGKAICQWLMDCSDIVSSKQASEIASLFLKHGLFTPDNFDEKDGVSVFSRERYYKVTSRGLQISQWGKRSQERMLKPRQVYSNGNLKSQKSDLSLLEILKDPGTKMQFRKHLENEFCLENFDAYCQLEMFSSKMQPLLGLIGHAGEGNSDSKDELNQQLLDQQKACLSMAYQIFNTYINSESLRAVNIDYKLRTRIMNLLTKLSYNKEALEYESLSKYMKTPTEIYSVDFTPVPDSESESESESKHESTHEREQPSSYIEPSTLETLLEISELFEQVRKHMYKLMEINSVPKFLSNLNPRM</sequence>
<keyword evidence="1" id="KW-0734">Signal transduction inhibitor</keyword>
<dbReference type="InterPro" id="IPR036390">
    <property type="entry name" value="WH_DNA-bd_sf"/>
</dbReference>
<dbReference type="SUPFAM" id="SSF46785">
    <property type="entry name" value="Winged helix' DNA-binding domain"/>
    <property type="match status" value="1"/>
</dbReference>
<dbReference type="PROSITE" id="PS50186">
    <property type="entry name" value="DEP"/>
    <property type="match status" value="1"/>
</dbReference>
<dbReference type="InterPro" id="IPR036305">
    <property type="entry name" value="RGS_sf"/>
</dbReference>
<dbReference type="RefSeq" id="XP_066832446.1">
    <property type="nucleotide sequence ID" value="XM_066975848.1"/>
</dbReference>
<dbReference type="EMBL" id="OZ022411">
    <property type="protein sequence ID" value="CAK9441640.1"/>
    <property type="molecule type" value="Genomic_DNA"/>
</dbReference>
<dbReference type="Gene3D" id="1.10.10.10">
    <property type="entry name" value="Winged helix-like DNA-binding domain superfamily/Winged helix DNA-binding domain"/>
    <property type="match status" value="1"/>
</dbReference>
<dbReference type="InterPro" id="IPR036388">
    <property type="entry name" value="WH-like_DNA-bd_sf"/>
</dbReference>
<feature type="region of interest" description="Disordered" evidence="2">
    <location>
        <begin position="573"/>
        <end position="605"/>
    </location>
</feature>
<evidence type="ECO:0000313" key="5">
    <source>
        <dbReference type="EMBL" id="CAK9441640.1"/>
    </source>
</evidence>
<gene>
    <name evidence="5" type="ORF">LODBEIA_P55080</name>
</gene>
<name>A0ABP0ZTR5_9ASCO</name>
<feature type="compositionally biased region" description="Basic and acidic residues" evidence="2">
    <location>
        <begin position="586"/>
        <end position="598"/>
    </location>
</feature>
<accession>A0ABP0ZTR5</accession>
<dbReference type="Gene3D" id="1.10.167.10">
    <property type="entry name" value="Regulator of G-protein Signalling 4, domain 2"/>
    <property type="match status" value="1"/>
</dbReference>
<keyword evidence="6" id="KW-1185">Reference proteome</keyword>
<dbReference type="PANTHER" id="PTHR10845:SF192">
    <property type="entry name" value="DOUBLE HIT, ISOFORM B"/>
    <property type="match status" value="1"/>
</dbReference>
<dbReference type="InterPro" id="IPR016137">
    <property type="entry name" value="RGS"/>
</dbReference>
<feature type="compositionally biased region" description="Low complexity" evidence="2">
    <location>
        <begin position="244"/>
        <end position="258"/>
    </location>
</feature>
<dbReference type="InterPro" id="IPR044926">
    <property type="entry name" value="RGS_subdomain_2"/>
</dbReference>
<dbReference type="CDD" id="cd04450">
    <property type="entry name" value="DEP_RGS7-like"/>
    <property type="match status" value="1"/>
</dbReference>
<protein>
    <submittedName>
        <fullName evidence="5">Uncharacterized protein</fullName>
    </submittedName>
</protein>
<organism evidence="5 6">
    <name type="scientific">Lodderomyces beijingensis</name>
    <dbReference type="NCBI Taxonomy" id="1775926"/>
    <lineage>
        <taxon>Eukaryota</taxon>
        <taxon>Fungi</taxon>
        <taxon>Dikarya</taxon>
        <taxon>Ascomycota</taxon>
        <taxon>Saccharomycotina</taxon>
        <taxon>Pichiomycetes</taxon>
        <taxon>Debaryomycetaceae</taxon>
        <taxon>Candida/Lodderomyces clade</taxon>
        <taxon>Lodderomyces</taxon>
    </lineage>
</organism>
<dbReference type="Pfam" id="PF25889">
    <property type="entry name" value="WHD_Fungal_DR"/>
    <property type="match status" value="1"/>
</dbReference>
<feature type="domain" description="DEP" evidence="4">
    <location>
        <begin position="344"/>
        <end position="402"/>
    </location>
</feature>
<evidence type="ECO:0000313" key="6">
    <source>
        <dbReference type="Proteomes" id="UP001497383"/>
    </source>
</evidence>
<dbReference type="GeneID" id="92210704"/>
<dbReference type="Proteomes" id="UP001497383">
    <property type="component" value="Chromosome 7"/>
</dbReference>
<evidence type="ECO:0000256" key="1">
    <source>
        <dbReference type="ARBA" id="ARBA00022700"/>
    </source>
</evidence>
<dbReference type="PROSITE" id="PS50132">
    <property type="entry name" value="RGS"/>
    <property type="match status" value="1"/>
</dbReference>
<evidence type="ECO:0000259" key="4">
    <source>
        <dbReference type="PROSITE" id="PS50186"/>
    </source>
</evidence>
<dbReference type="SUPFAM" id="SSF48097">
    <property type="entry name" value="Regulator of G-protein signaling, RGS"/>
    <property type="match status" value="1"/>
</dbReference>
<reference evidence="5 6" key="1">
    <citation type="submission" date="2024-03" db="EMBL/GenBank/DDBJ databases">
        <authorList>
            <person name="Brejova B."/>
        </authorList>
    </citation>
    <scope>NUCLEOTIDE SEQUENCE [LARGE SCALE GENOMIC DNA]</scope>
    <source>
        <strain evidence="5 6">CBS 14171</strain>
    </source>
</reference>
<dbReference type="SMART" id="SM00315">
    <property type="entry name" value="RGS"/>
    <property type="match status" value="1"/>
</dbReference>
<evidence type="ECO:0000259" key="3">
    <source>
        <dbReference type="PROSITE" id="PS50132"/>
    </source>
</evidence>
<feature type="region of interest" description="Disordered" evidence="2">
    <location>
        <begin position="244"/>
        <end position="263"/>
    </location>
</feature>
<evidence type="ECO:0000256" key="2">
    <source>
        <dbReference type="SAM" id="MobiDB-lite"/>
    </source>
</evidence>
<proteinExistence type="predicted"/>
<dbReference type="InterPro" id="IPR058855">
    <property type="entry name" value="RGS1/SST2-like_Fungal-DR"/>
</dbReference>
<dbReference type="InterPro" id="IPR000591">
    <property type="entry name" value="DEP_dom"/>
</dbReference>
<dbReference type="PANTHER" id="PTHR10845">
    <property type="entry name" value="REGULATOR OF G PROTEIN SIGNALING"/>
    <property type="match status" value="1"/>
</dbReference>
<dbReference type="Pfam" id="PF00615">
    <property type="entry name" value="RGS"/>
    <property type="match status" value="1"/>
</dbReference>